<proteinExistence type="predicted"/>
<dbReference type="SUPFAM" id="SSF47473">
    <property type="entry name" value="EF-hand"/>
    <property type="match status" value="1"/>
</dbReference>
<accession>A0A0V1N2J4</accession>
<dbReference type="GO" id="GO:0005813">
    <property type="term" value="C:centrosome"/>
    <property type="evidence" value="ECO:0007669"/>
    <property type="project" value="TreeGrafter"/>
</dbReference>
<name>A0A0V1N2J4_9BILA</name>
<dbReference type="GO" id="GO:0005737">
    <property type="term" value="C:cytoplasm"/>
    <property type="evidence" value="ECO:0007669"/>
    <property type="project" value="UniProtKB-SubCell"/>
</dbReference>
<keyword evidence="2" id="KW-0963">Cytoplasm</keyword>
<dbReference type="EMBL" id="JYDO01000013">
    <property type="protein sequence ID" value="KRZ78237.1"/>
    <property type="molecule type" value="Genomic_DNA"/>
</dbReference>
<dbReference type="InterPro" id="IPR018247">
    <property type="entry name" value="EF_Hand_1_Ca_BS"/>
</dbReference>
<evidence type="ECO:0000256" key="2">
    <source>
        <dbReference type="ARBA" id="ARBA00022490"/>
    </source>
</evidence>
<evidence type="ECO:0000256" key="3">
    <source>
        <dbReference type="ARBA" id="ARBA00022837"/>
    </source>
</evidence>
<evidence type="ECO:0000256" key="1">
    <source>
        <dbReference type="ARBA" id="ARBA00004496"/>
    </source>
</evidence>
<evidence type="ECO:0000313" key="5">
    <source>
        <dbReference type="Proteomes" id="UP000054843"/>
    </source>
</evidence>
<dbReference type="PROSITE" id="PS00018">
    <property type="entry name" value="EF_HAND_1"/>
    <property type="match status" value="1"/>
</dbReference>
<dbReference type="InterPro" id="IPR039865">
    <property type="entry name" value="PPP2R3C"/>
</dbReference>
<comment type="subcellular location">
    <subcellularLocation>
        <location evidence="1">Cytoplasm</location>
    </subcellularLocation>
</comment>
<dbReference type="Proteomes" id="UP000054843">
    <property type="component" value="Unassembled WGS sequence"/>
</dbReference>
<dbReference type="PANTHER" id="PTHR12085">
    <property type="entry name" value="SERINE/THREONINE-PROTEIN PHOSPHATASE 2A REGULATORY SUBUNIT B'' SUBUNIT GAMMA"/>
    <property type="match status" value="1"/>
</dbReference>
<dbReference type="InterPro" id="IPR011992">
    <property type="entry name" value="EF-hand-dom_pair"/>
</dbReference>
<comment type="caution">
    <text evidence="4">The sequence shown here is derived from an EMBL/GenBank/DDBJ whole genome shotgun (WGS) entry which is preliminary data.</text>
</comment>
<sequence length="454" mass="52723">MVTVFIDNVEWKRLFKKMDKSSCEEIRSGALAHLIPAFYQPLVLETSEGKSFMVDKLREEARASFLDRVGQQLMEPEELKLMMQEIQKWMSSRSESSTVDPTLINYEEFGQLRSLVSEKAKVFFTARTFCRLLRSDPYGRIGVNELMQYIMRKTWICQTRISLGQYDVAGLGWLMERDVELYITDISATIPQLAHIDESLMPFYICMAYKRFFFFLDRKRLGKIRITDMIASGFVDELLELRDVDNTNQLQNEENSQDAENNNAEIGNNWFSLTNVLNLYGIYMNLDADGNGMLSKKELMAYGSGTLTEEFVGRVFEEYMTFDGEMDFKGFVDFKLAMDNKQDPAGLAYFFRLFDIRQKGYLDSFSLNYFFRGIQRAMEASGCMVVKFENINDELFDMIKPKKHDQITYDDLLRSKCGGVFISILIHLDGFLSYENREFSNLVAYTDEGDEADF</sequence>
<gene>
    <name evidence="4" type="primary">ppp2r3c</name>
    <name evidence="4" type="ORF">T10_12087</name>
</gene>
<dbReference type="GO" id="GO:0030865">
    <property type="term" value="P:cortical cytoskeleton organization"/>
    <property type="evidence" value="ECO:0007669"/>
    <property type="project" value="TreeGrafter"/>
</dbReference>
<reference evidence="4 5" key="1">
    <citation type="submission" date="2015-01" db="EMBL/GenBank/DDBJ databases">
        <title>Evolution of Trichinella species and genotypes.</title>
        <authorList>
            <person name="Korhonen P.K."/>
            <person name="Edoardo P."/>
            <person name="Giuseppe L.R."/>
            <person name="Gasser R.B."/>
        </authorList>
    </citation>
    <scope>NUCLEOTIDE SEQUENCE [LARGE SCALE GENOMIC DNA]</scope>
    <source>
        <strain evidence="4">ISS1980</strain>
    </source>
</reference>
<keyword evidence="3" id="KW-0106">Calcium</keyword>
<dbReference type="CDD" id="cd21505">
    <property type="entry name" value="PPP2R3C"/>
    <property type="match status" value="1"/>
</dbReference>
<dbReference type="GO" id="GO:0035303">
    <property type="term" value="P:regulation of dephosphorylation"/>
    <property type="evidence" value="ECO:0007669"/>
    <property type="project" value="InterPro"/>
</dbReference>
<organism evidence="4 5">
    <name type="scientific">Trichinella papuae</name>
    <dbReference type="NCBI Taxonomy" id="268474"/>
    <lineage>
        <taxon>Eukaryota</taxon>
        <taxon>Metazoa</taxon>
        <taxon>Ecdysozoa</taxon>
        <taxon>Nematoda</taxon>
        <taxon>Enoplea</taxon>
        <taxon>Dorylaimia</taxon>
        <taxon>Trichinellida</taxon>
        <taxon>Trichinellidae</taxon>
        <taxon>Trichinella</taxon>
    </lineage>
</organism>
<dbReference type="PANTHER" id="PTHR12085:SF3">
    <property type="entry name" value="SERINE_THREONINE-PROTEIN PHOSPHATASE 2A REGULATORY SUBUNIT B'' SUBUNIT GAMMA"/>
    <property type="match status" value="1"/>
</dbReference>
<dbReference type="GO" id="GO:0005819">
    <property type="term" value="C:spindle"/>
    <property type="evidence" value="ECO:0007669"/>
    <property type="project" value="TreeGrafter"/>
</dbReference>
<dbReference type="Gene3D" id="1.10.238.10">
    <property type="entry name" value="EF-hand"/>
    <property type="match status" value="1"/>
</dbReference>
<evidence type="ECO:0000313" key="4">
    <source>
        <dbReference type="EMBL" id="KRZ78237.1"/>
    </source>
</evidence>
<dbReference type="GO" id="GO:0000226">
    <property type="term" value="P:microtubule cytoskeleton organization"/>
    <property type="evidence" value="ECO:0007669"/>
    <property type="project" value="TreeGrafter"/>
</dbReference>
<dbReference type="OrthoDB" id="10265007at2759"/>
<dbReference type="STRING" id="268474.A0A0V1N2J4"/>
<protein>
    <submittedName>
        <fullName evidence="4">Serine/threonine-protein phosphatase 2A regulatory subunit B'' subunit gamma</fullName>
    </submittedName>
</protein>
<dbReference type="AlphaFoldDB" id="A0A0V1N2J4"/>
<keyword evidence="5" id="KW-1185">Reference proteome</keyword>